<evidence type="ECO:0000256" key="4">
    <source>
        <dbReference type="ARBA" id="ARBA00004904"/>
    </source>
</evidence>
<feature type="binding site" evidence="13">
    <location>
        <position position="355"/>
    </location>
    <ligand>
        <name>GTP</name>
        <dbReference type="ChEBI" id="CHEBI:37565"/>
    </ligand>
</feature>
<evidence type="ECO:0000313" key="17">
    <source>
        <dbReference type="Proteomes" id="UP000741863"/>
    </source>
</evidence>
<feature type="binding site" evidence="14">
    <location>
        <position position="142"/>
    </location>
    <ligand>
        <name>Mg(2+)</name>
        <dbReference type="ChEBI" id="CHEBI:18420"/>
        <label>2</label>
    </ligand>
</feature>
<dbReference type="Pfam" id="PF00925">
    <property type="entry name" value="GTP_cyclohydro2"/>
    <property type="match status" value="1"/>
</dbReference>
<dbReference type="NCBIfam" id="NF001591">
    <property type="entry name" value="PRK00393.1"/>
    <property type="match status" value="1"/>
</dbReference>
<comment type="cofactor">
    <cofactor evidence="13">
        <name>Zn(2+)</name>
        <dbReference type="ChEBI" id="CHEBI:29105"/>
    </cofactor>
    <text evidence="13">Binds 1 zinc ion per subunit.</text>
</comment>
<dbReference type="RefSeq" id="WP_204697469.1">
    <property type="nucleotide sequence ID" value="NZ_JAFBEC010000005.1"/>
</dbReference>
<dbReference type="EC" id="4.1.99.12" evidence="14"/>
<dbReference type="PANTHER" id="PTHR21327">
    <property type="entry name" value="GTP CYCLOHYDROLASE II-RELATED"/>
    <property type="match status" value="1"/>
</dbReference>
<keyword evidence="9 13" id="KW-0378">Hydrolase</keyword>
<keyword evidence="10 13" id="KW-0862">Zinc</keyword>
<feature type="binding site" evidence="13">
    <location>
        <position position="268"/>
    </location>
    <ligand>
        <name>Zn(2+)</name>
        <dbReference type="ChEBI" id="CHEBI:29105"/>
        <note>catalytic</note>
    </ligand>
</feature>
<dbReference type="Pfam" id="PF00926">
    <property type="entry name" value="DHBP_synthase"/>
    <property type="match status" value="1"/>
</dbReference>
<evidence type="ECO:0000256" key="6">
    <source>
        <dbReference type="ARBA" id="ARBA00022619"/>
    </source>
</evidence>
<protein>
    <recommendedName>
        <fullName evidence="13 14">Multifunctional fusion protein</fullName>
    </recommendedName>
    <domain>
        <recommendedName>
            <fullName evidence="13">GTP cyclohydrolase-2</fullName>
            <ecNumber evidence="13">3.5.4.25</ecNumber>
        </recommendedName>
        <alternativeName>
            <fullName evidence="13">GTP cyclohydrolase II</fullName>
        </alternativeName>
    </domain>
    <domain>
        <recommendedName>
            <fullName evidence="14">3,4-dihydroxy-2-butanone 4-phosphate synthase</fullName>
            <shortName evidence="14">DHBP synthase</shortName>
            <ecNumber evidence="14">4.1.99.12</ecNumber>
        </recommendedName>
    </domain>
</protein>
<comment type="function">
    <text evidence="13">Catalyzes the conversion of GTP to 2,5-diamino-6-ribosylamino-4(3H)-pyrimidinone 5'-phosphate (DARP), formate and pyrophosphate.</text>
</comment>
<dbReference type="HAMAP" id="MF_00180">
    <property type="entry name" value="RibB"/>
    <property type="match status" value="1"/>
</dbReference>
<keyword evidence="17" id="KW-1185">Reference proteome</keyword>
<feature type="binding site" evidence="13">
    <location>
        <position position="266"/>
    </location>
    <ligand>
        <name>Zn(2+)</name>
        <dbReference type="ChEBI" id="CHEBI:29105"/>
        <note>catalytic</note>
    </ligand>
</feature>
<comment type="similarity">
    <text evidence="5">In the N-terminal section; belongs to the DHBP synthase family.</text>
</comment>
<comment type="catalytic activity">
    <reaction evidence="1 14">
        <text>D-ribulose 5-phosphate = (2S)-2-hydroxy-3-oxobutyl phosphate + formate + H(+)</text>
        <dbReference type="Rhea" id="RHEA:18457"/>
        <dbReference type="ChEBI" id="CHEBI:15378"/>
        <dbReference type="ChEBI" id="CHEBI:15740"/>
        <dbReference type="ChEBI" id="CHEBI:58121"/>
        <dbReference type="ChEBI" id="CHEBI:58830"/>
        <dbReference type="EC" id="4.1.99.12"/>
    </reaction>
</comment>
<feature type="binding site" evidence="13">
    <location>
        <position position="255"/>
    </location>
    <ligand>
        <name>Zn(2+)</name>
        <dbReference type="ChEBI" id="CHEBI:29105"/>
        <note>catalytic</note>
    </ligand>
</feature>
<accession>A0ABS2PD43</accession>
<evidence type="ECO:0000256" key="8">
    <source>
        <dbReference type="ARBA" id="ARBA00022741"/>
    </source>
</evidence>
<dbReference type="GO" id="GO:0008686">
    <property type="term" value="F:3,4-dihydroxy-2-butanone-4-phosphate synthase activity"/>
    <property type="evidence" value="ECO:0007669"/>
    <property type="project" value="UniProtKB-EC"/>
</dbReference>
<dbReference type="InterPro" id="IPR000422">
    <property type="entry name" value="DHBP_synthase_RibB"/>
</dbReference>
<dbReference type="HAMAP" id="MF_00179">
    <property type="entry name" value="RibA"/>
    <property type="match status" value="1"/>
</dbReference>
<feature type="site" description="Essential for catalytic activity" evidence="14">
    <location>
        <position position="125"/>
    </location>
</feature>
<keyword evidence="11 13" id="KW-0342">GTP-binding</keyword>
<dbReference type="InterPro" id="IPR032677">
    <property type="entry name" value="GTP_cyclohydro_II"/>
</dbReference>
<feature type="site" description="Essential for catalytic activity" evidence="14">
    <location>
        <position position="163"/>
    </location>
</feature>
<dbReference type="GO" id="GO:0003935">
    <property type="term" value="F:GTP cyclohydrolase II activity"/>
    <property type="evidence" value="ECO:0007669"/>
    <property type="project" value="UniProtKB-EC"/>
</dbReference>
<feature type="binding site" evidence="14">
    <location>
        <position position="28"/>
    </location>
    <ligand>
        <name>Mg(2+)</name>
        <dbReference type="ChEBI" id="CHEBI:18420"/>
        <label>2</label>
    </ligand>
</feature>
<dbReference type="EC" id="3.5.4.25" evidence="13"/>
<sequence length="396" mass="44105">MTFHTIDEAIDTLRAGGMVIVCDREDRENEGDLVALGDRITTETVNFMATHARGLICAPITKAIARRLHLPLMTDESTDPHETAFTISVDHASSTTGISAEERATTIQALANDYTSEFDMQRPGHIFPLIAKNNGVLERAGHTEATVDLARLAGAKEVGVICEIMNEDGTMARVPELLEFSQKHEIPIISIERLIEYRQRQAAAIAETTETELDTEYGTFQIYIFKTDDHKEHMALVKGSLSDAGPITTRIHSECLTGDLFHSKHCDCGEQLHQTLDAMQREETAILLYLRQEGRGIGLFEKIKAYELQRSGLDTVEANEKLGFKADERDFSIAGNILHQLGVDAISLITNNPEKVESIKSQGIYVHQVIHTKPTIYPANERYVMTKQEKLGHLIP</sequence>
<feature type="binding site" evidence="14">
    <location>
        <position position="28"/>
    </location>
    <ligand>
        <name>Mg(2+)</name>
        <dbReference type="ChEBI" id="CHEBI:18420"/>
        <label>1</label>
    </ligand>
</feature>
<evidence type="ECO:0000313" key="16">
    <source>
        <dbReference type="EMBL" id="MBM7632980.1"/>
    </source>
</evidence>
<feature type="binding site" evidence="13">
    <location>
        <begin position="293"/>
        <end position="295"/>
    </location>
    <ligand>
        <name>GTP</name>
        <dbReference type="ChEBI" id="CHEBI:37565"/>
    </ligand>
</feature>
<gene>
    <name evidence="14" type="primary">ribB</name>
    <name evidence="13" type="synonym">ribA</name>
    <name evidence="16" type="ORF">JOD17_002074</name>
</gene>
<dbReference type="NCBIfam" id="TIGR00505">
    <property type="entry name" value="ribA"/>
    <property type="match status" value="1"/>
</dbReference>
<evidence type="ECO:0000256" key="2">
    <source>
        <dbReference type="ARBA" id="ARBA00002284"/>
    </source>
</evidence>
<dbReference type="InterPro" id="IPR017945">
    <property type="entry name" value="DHBP_synth_RibB-like_a/b_dom"/>
</dbReference>
<dbReference type="SUPFAM" id="SSF55821">
    <property type="entry name" value="YrdC/RibB"/>
    <property type="match status" value="1"/>
</dbReference>
<evidence type="ECO:0000256" key="10">
    <source>
        <dbReference type="ARBA" id="ARBA00022833"/>
    </source>
</evidence>
<comment type="pathway">
    <text evidence="4 14">Cofactor biosynthesis; riboflavin biosynthesis; 2-hydroxy-3-oxobutyl phosphate from D-ribulose 5-phosphate: step 1/1.</text>
</comment>
<dbReference type="CDD" id="cd00641">
    <property type="entry name" value="GTP_cyclohydro2"/>
    <property type="match status" value="1"/>
</dbReference>
<feature type="binding site" evidence="13">
    <location>
        <position position="271"/>
    </location>
    <ligand>
        <name>GTP</name>
        <dbReference type="ChEBI" id="CHEBI:37565"/>
    </ligand>
</feature>
<comment type="caution">
    <text evidence="16">The sequence shown here is derived from an EMBL/GenBank/DDBJ whole genome shotgun (WGS) entry which is preliminary data.</text>
</comment>
<comment type="pathway">
    <text evidence="3 13">Cofactor biosynthesis; riboflavin biosynthesis; 5-amino-6-(D-ribitylamino)uracil from GTP: step 1/4.</text>
</comment>
<name>A0ABS2PD43_9BACL</name>
<keyword evidence="6 14" id="KW-0686">Riboflavin biosynthesis</keyword>
<comment type="catalytic activity">
    <reaction evidence="12 13">
        <text>GTP + 4 H2O = 2,5-diamino-6-hydroxy-4-(5-phosphoribosylamino)-pyrimidine + formate + 2 phosphate + 3 H(+)</text>
        <dbReference type="Rhea" id="RHEA:23704"/>
        <dbReference type="ChEBI" id="CHEBI:15377"/>
        <dbReference type="ChEBI" id="CHEBI:15378"/>
        <dbReference type="ChEBI" id="CHEBI:15740"/>
        <dbReference type="ChEBI" id="CHEBI:37565"/>
        <dbReference type="ChEBI" id="CHEBI:43474"/>
        <dbReference type="ChEBI" id="CHEBI:58614"/>
        <dbReference type="EC" id="3.5.4.25"/>
    </reaction>
</comment>
<feature type="binding site" evidence="13">
    <location>
        <position position="315"/>
    </location>
    <ligand>
        <name>GTP</name>
        <dbReference type="ChEBI" id="CHEBI:37565"/>
    </ligand>
</feature>
<dbReference type="Gene3D" id="3.90.870.10">
    <property type="entry name" value="DHBP synthase"/>
    <property type="match status" value="1"/>
</dbReference>
<feature type="binding site" evidence="14">
    <location>
        <begin position="27"/>
        <end position="28"/>
    </location>
    <ligand>
        <name>D-ribulose 5-phosphate</name>
        <dbReference type="ChEBI" id="CHEBI:58121"/>
    </ligand>
</feature>
<dbReference type="EMBL" id="JAFBEC010000005">
    <property type="protein sequence ID" value="MBM7632980.1"/>
    <property type="molecule type" value="Genomic_DNA"/>
</dbReference>
<evidence type="ECO:0000256" key="5">
    <source>
        <dbReference type="ARBA" id="ARBA00005520"/>
    </source>
</evidence>
<dbReference type="NCBIfam" id="TIGR00506">
    <property type="entry name" value="ribB"/>
    <property type="match status" value="1"/>
</dbReference>
<dbReference type="InterPro" id="IPR036144">
    <property type="entry name" value="RibA-like_sf"/>
</dbReference>
<feature type="binding site" evidence="13">
    <location>
        <position position="350"/>
    </location>
    <ligand>
        <name>GTP</name>
        <dbReference type="ChEBI" id="CHEBI:37565"/>
    </ligand>
</feature>
<dbReference type="InterPro" id="IPR000926">
    <property type="entry name" value="RibA"/>
</dbReference>
<comment type="similarity">
    <text evidence="14">Belongs to the DHBP synthase family.</text>
</comment>
<evidence type="ECO:0000256" key="14">
    <source>
        <dbReference type="HAMAP-Rule" id="MF_00180"/>
    </source>
</evidence>
<evidence type="ECO:0000259" key="15">
    <source>
        <dbReference type="Pfam" id="PF00925"/>
    </source>
</evidence>
<comment type="similarity">
    <text evidence="13">Belongs to the GTP cyclohydrolase II family.</text>
</comment>
<keyword evidence="7 14" id="KW-0479">Metal-binding</keyword>
<evidence type="ECO:0000256" key="12">
    <source>
        <dbReference type="ARBA" id="ARBA00049295"/>
    </source>
</evidence>
<evidence type="ECO:0000256" key="7">
    <source>
        <dbReference type="ARBA" id="ARBA00022723"/>
    </source>
</evidence>
<dbReference type="Proteomes" id="UP000741863">
    <property type="component" value="Unassembled WGS sequence"/>
</dbReference>
<feature type="binding site" evidence="13">
    <location>
        <begin position="250"/>
        <end position="254"/>
    </location>
    <ligand>
        <name>GTP</name>
        <dbReference type="ChEBI" id="CHEBI:37565"/>
    </ligand>
</feature>
<keyword evidence="14" id="KW-0460">Magnesium</keyword>
<dbReference type="SUPFAM" id="SSF142695">
    <property type="entry name" value="RibA-like"/>
    <property type="match status" value="1"/>
</dbReference>
<feature type="domain" description="GTP cyclohydrolase II" evidence="15">
    <location>
        <begin position="209"/>
        <end position="369"/>
    </location>
</feature>
<evidence type="ECO:0000256" key="3">
    <source>
        <dbReference type="ARBA" id="ARBA00004853"/>
    </source>
</evidence>
<feature type="binding site" evidence="14">
    <location>
        <position position="32"/>
    </location>
    <ligand>
        <name>D-ribulose 5-phosphate</name>
        <dbReference type="ChEBI" id="CHEBI:58121"/>
    </ligand>
</feature>
<proteinExistence type="inferred from homology"/>
<evidence type="ECO:0000256" key="9">
    <source>
        <dbReference type="ARBA" id="ARBA00022801"/>
    </source>
</evidence>
<comment type="cofactor">
    <cofactor evidence="14">
        <name>Mg(2+)</name>
        <dbReference type="ChEBI" id="CHEBI:18420"/>
    </cofactor>
    <cofactor evidence="14">
        <name>Mn(2+)</name>
        <dbReference type="ChEBI" id="CHEBI:29035"/>
    </cofactor>
    <text evidence="14">Binds 2 divalent metal cations per subunit. Magnesium or manganese.</text>
</comment>
<evidence type="ECO:0000256" key="1">
    <source>
        <dbReference type="ARBA" id="ARBA00000141"/>
    </source>
</evidence>
<comment type="function">
    <text evidence="2 14">Catalyzes the conversion of D-ribulose 5-phosphate to formate and 3,4-dihydroxy-2-butanone 4-phosphate.</text>
</comment>
<keyword evidence="14" id="KW-0464">Manganese</keyword>
<organism evidence="16 17">
    <name type="scientific">Geomicrobium sediminis</name>
    <dbReference type="NCBI Taxonomy" id="1347788"/>
    <lineage>
        <taxon>Bacteria</taxon>
        <taxon>Bacillati</taxon>
        <taxon>Bacillota</taxon>
        <taxon>Bacilli</taxon>
        <taxon>Bacillales</taxon>
        <taxon>Geomicrobium</taxon>
    </lineage>
</organism>
<feature type="active site" description="Nucleophile" evidence="13">
    <location>
        <position position="329"/>
    </location>
</feature>
<feature type="active site" description="Proton acceptor" evidence="13">
    <location>
        <position position="327"/>
    </location>
</feature>
<keyword evidence="8 13" id="KW-0547">Nucleotide-binding</keyword>
<dbReference type="PIRSF" id="PIRSF001259">
    <property type="entry name" value="RibA"/>
    <property type="match status" value="1"/>
</dbReference>
<keyword evidence="14 16" id="KW-0456">Lyase</keyword>
<dbReference type="PANTHER" id="PTHR21327:SF18">
    <property type="entry name" value="3,4-DIHYDROXY-2-BUTANONE 4-PHOSPHATE SYNTHASE"/>
    <property type="match status" value="1"/>
</dbReference>
<reference evidence="16 17" key="1">
    <citation type="submission" date="2021-01" db="EMBL/GenBank/DDBJ databases">
        <title>Genomic Encyclopedia of Type Strains, Phase IV (KMG-IV): sequencing the most valuable type-strain genomes for metagenomic binning, comparative biology and taxonomic classification.</title>
        <authorList>
            <person name="Goeker M."/>
        </authorList>
    </citation>
    <scope>NUCLEOTIDE SEQUENCE [LARGE SCALE GENOMIC DNA]</scope>
    <source>
        <strain evidence="16 17">DSM 25540</strain>
    </source>
</reference>
<dbReference type="Gene3D" id="3.40.50.10990">
    <property type="entry name" value="GTP cyclohydrolase II"/>
    <property type="match status" value="1"/>
</dbReference>
<feature type="binding site" evidence="14">
    <location>
        <begin position="139"/>
        <end position="143"/>
    </location>
    <ligand>
        <name>D-ribulose 5-phosphate</name>
        <dbReference type="ChEBI" id="CHEBI:58121"/>
    </ligand>
</feature>
<evidence type="ECO:0000256" key="11">
    <source>
        <dbReference type="ARBA" id="ARBA00023134"/>
    </source>
</evidence>
<comment type="subunit">
    <text evidence="14">Homodimer.</text>
</comment>
<evidence type="ECO:0000256" key="13">
    <source>
        <dbReference type="HAMAP-Rule" id="MF_00179"/>
    </source>
</evidence>